<keyword evidence="1" id="KW-0175">Coiled coil</keyword>
<dbReference type="OrthoDB" id="641566at2759"/>
<evidence type="ECO:0000256" key="2">
    <source>
        <dbReference type="SAM" id="MobiDB-lite"/>
    </source>
</evidence>
<evidence type="ECO:0000256" key="1">
    <source>
        <dbReference type="SAM" id="Coils"/>
    </source>
</evidence>
<reference evidence="5" key="1">
    <citation type="journal article" date="2015" name="Nat. Plants">
        <title>Genome expansion of Arabis alpina linked with retrotransposition and reduced symmetric DNA methylation.</title>
        <authorList>
            <person name="Willing E.M."/>
            <person name="Rawat V."/>
            <person name="Mandakova T."/>
            <person name="Maumus F."/>
            <person name="James G.V."/>
            <person name="Nordstroem K.J."/>
            <person name="Becker C."/>
            <person name="Warthmann N."/>
            <person name="Chica C."/>
            <person name="Szarzynska B."/>
            <person name="Zytnicki M."/>
            <person name="Albani M.C."/>
            <person name="Kiefer C."/>
            <person name="Bergonzi S."/>
            <person name="Castaings L."/>
            <person name="Mateos J.L."/>
            <person name="Berns M.C."/>
            <person name="Bujdoso N."/>
            <person name="Piofczyk T."/>
            <person name="de Lorenzo L."/>
            <person name="Barrero-Sicilia C."/>
            <person name="Mateos I."/>
            <person name="Piednoel M."/>
            <person name="Hagmann J."/>
            <person name="Chen-Min-Tao R."/>
            <person name="Iglesias-Fernandez R."/>
            <person name="Schuster S.C."/>
            <person name="Alonso-Blanco C."/>
            <person name="Roudier F."/>
            <person name="Carbonero P."/>
            <person name="Paz-Ares J."/>
            <person name="Davis S.J."/>
            <person name="Pecinka A."/>
            <person name="Quesneville H."/>
            <person name="Colot V."/>
            <person name="Lysak M.A."/>
            <person name="Weigel D."/>
            <person name="Coupland G."/>
            <person name="Schneeberger K."/>
        </authorList>
    </citation>
    <scope>NUCLEOTIDE SEQUENCE [LARGE SCALE GENOMIC DNA]</scope>
    <source>
        <strain evidence="5">cv. Pajares</strain>
    </source>
</reference>
<dbReference type="PANTHER" id="PTHR46327:SF3">
    <property type="entry name" value="TRANSCRIPTION FACTOR"/>
    <property type="match status" value="1"/>
</dbReference>
<dbReference type="AlphaFoldDB" id="A0A087HIZ8"/>
<dbReference type="OMA" id="ACQIVEH"/>
<accession>A0A087HIZ8</accession>
<proteinExistence type="predicted"/>
<organism evidence="4 5">
    <name type="scientific">Arabis alpina</name>
    <name type="common">Alpine rock-cress</name>
    <dbReference type="NCBI Taxonomy" id="50452"/>
    <lineage>
        <taxon>Eukaryota</taxon>
        <taxon>Viridiplantae</taxon>
        <taxon>Streptophyta</taxon>
        <taxon>Embryophyta</taxon>
        <taxon>Tracheophyta</taxon>
        <taxon>Spermatophyta</taxon>
        <taxon>Magnoliopsida</taxon>
        <taxon>eudicotyledons</taxon>
        <taxon>Gunneridae</taxon>
        <taxon>Pentapetalae</taxon>
        <taxon>rosids</taxon>
        <taxon>malvids</taxon>
        <taxon>Brassicales</taxon>
        <taxon>Brassicaceae</taxon>
        <taxon>Arabideae</taxon>
        <taxon>Arabis</taxon>
    </lineage>
</organism>
<feature type="coiled-coil region" evidence="1">
    <location>
        <begin position="247"/>
        <end position="311"/>
    </location>
</feature>
<evidence type="ECO:0000313" key="5">
    <source>
        <dbReference type="Proteomes" id="UP000029120"/>
    </source>
</evidence>
<sequence>MEGNCSNVGFNLHQNRNRNRNQACVVDNNVEKAKNSRSEDDVKSQWIDKSVKLMITALSYLNEEDSMKKHSVLQGKWKLVSKAMEERGYHVSSQQCEDKFNDLNKRYKKLNEMLGRGICCDVVENPMLLDKIDYLNEVEKDEVRRILSSKHLFYEEMCSYHNGNRLHLPHDLALQRFLRLMLRNRDDDYGVLGGDLKRLRRSQSDEDVGQSNGTNSRECDKGYENRGMSVESRKVASLPKQWIESRYIELEEQKLRIRAELMELERQRLKWEMFSKKRDEKLEKMRMENEKMKLENEMMTLELKRVELGARFMKN</sequence>
<dbReference type="PANTHER" id="PTHR46327">
    <property type="entry name" value="F16F4.11 PROTEIN-RELATED"/>
    <property type="match status" value="1"/>
</dbReference>
<gene>
    <name evidence="4" type="ordered locus">AALP_Aa2g210700</name>
</gene>
<dbReference type="Gramene" id="KFK42100">
    <property type="protein sequence ID" value="KFK42100"/>
    <property type="gene ID" value="AALP_AA2G210700"/>
</dbReference>
<evidence type="ECO:0000259" key="3">
    <source>
        <dbReference type="Pfam" id="PF13837"/>
    </source>
</evidence>
<name>A0A087HIZ8_ARAAL</name>
<dbReference type="eggNOG" id="ENOG502QZMJ">
    <property type="taxonomic scope" value="Eukaryota"/>
</dbReference>
<feature type="region of interest" description="Disordered" evidence="2">
    <location>
        <begin position="202"/>
        <end position="226"/>
    </location>
</feature>
<dbReference type="EMBL" id="CM002870">
    <property type="protein sequence ID" value="KFK42100.1"/>
    <property type="molecule type" value="Genomic_DNA"/>
</dbReference>
<dbReference type="InterPro" id="IPR044822">
    <property type="entry name" value="Myb_DNA-bind_4"/>
</dbReference>
<keyword evidence="5" id="KW-1185">Reference proteome</keyword>
<dbReference type="Pfam" id="PF13837">
    <property type="entry name" value="Myb_DNA-bind_4"/>
    <property type="match status" value="1"/>
</dbReference>
<dbReference type="Proteomes" id="UP000029120">
    <property type="component" value="Chromosome 2"/>
</dbReference>
<evidence type="ECO:0000313" key="4">
    <source>
        <dbReference type="EMBL" id="KFK42100.1"/>
    </source>
</evidence>
<protein>
    <recommendedName>
        <fullName evidence="3">Myb/SANT-like DNA-binding domain-containing protein</fullName>
    </recommendedName>
</protein>
<feature type="domain" description="Myb/SANT-like DNA-binding" evidence="3">
    <location>
        <begin position="44"/>
        <end position="117"/>
    </location>
</feature>
<dbReference type="Gene3D" id="1.10.10.60">
    <property type="entry name" value="Homeodomain-like"/>
    <property type="match status" value="1"/>
</dbReference>